<keyword evidence="3" id="KW-1185">Reference proteome</keyword>
<name>A0ABS8SL34_DATST</name>
<feature type="compositionally biased region" description="Acidic residues" evidence="1">
    <location>
        <begin position="56"/>
        <end position="66"/>
    </location>
</feature>
<accession>A0ABS8SL34</accession>
<evidence type="ECO:0000313" key="2">
    <source>
        <dbReference type="EMBL" id="MCD7459510.1"/>
    </source>
</evidence>
<organism evidence="2 3">
    <name type="scientific">Datura stramonium</name>
    <name type="common">Jimsonweed</name>
    <name type="synonym">Common thornapple</name>
    <dbReference type="NCBI Taxonomy" id="4076"/>
    <lineage>
        <taxon>Eukaryota</taxon>
        <taxon>Viridiplantae</taxon>
        <taxon>Streptophyta</taxon>
        <taxon>Embryophyta</taxon>
        <taxon>Tracheophyta</taxon>
        <taxon>Spermatophyta</taxon>
        <taxon>Magnoliopsida</taxon>
        <taxon>eudicotyledons</taxon>
        <taxon>Gunneridae</taxon>
        <taxon>Pentapetalae</taxon>
        <taxon>asterids</taxon>
        <taxon>lamiids</taxon>
        <taxon>Solanales</taxon>
        <taxon>Solanaceae</taxon>
        <taxon>Solanoideae</taxon>
        <taxon>Datureae</taxon>
        <taxon>Datura</taxon>
    </lineage>
</organism>
<reference evidence="2 3" key="1">
    <citation type="journal article" date="2021" name="BMC Genomics">
        <title>Datura genome reveals duplications of psychoactive alkaloid biosynthetic genes and high mutation rate following tissue culture.</title>
        <authorList>
            <person name="Rajewski A."/>
            <person name="Carter-House D."/>
            <person name="Stajich J."/>
            <person name="Litt A."/>
        </authorList>
    </citation>
    <scope>NUCLEOTIDE SEQUENCE [LARGE SCALE GENOMIC DNA]</scope>
    <source>
        <strain evidence="2">AR-01</strain>
    </source>
</reference>
<evidence type="ECO:0000256" key="1">
    <source>
        <dbReference type="SAM" id="MobiDB-lite"/>
    </source>
</evidence>
<feature type="region of interest" description="Disordered" evidence="1">
    <location>
        <begin position="16"/>
        <end position="75"/>
    </location>
</feature>
<protein>
    <submittedName>
        <fullName evidence="2">Uncharacterized protein</fullName>
    </submittedName>
</protein>
<evidence type="ECO:0000313" key="3">
    <source>
        <dbReference type="Proteomes" id="UP000823775"/>
    </source>
</evidence>
<dbReference type="Proteomes" id="UP000823775">
    <property type="component" value="Unassembled WGS sequence"/>
</dbReference>
<proteinExistence type="predicted"/>
<comment type="caution">
    <text evidence="2">The sequence shown here is derived from an EMBL/GenBank/DDBJ whole genome shotgun (WGS) entry which is preliminary data.</text>
</comment>
<gene>
    <name evidence="2" type="ORF">HAX54_041156</name>
</gene>
<sequence length="75" mass="8582">MIINANKYYEFLWNPSGTMAQRGTPKKGLTKKQVSERSQPSHRRLWDVPSSSEESSSSEEEYEVSEEQLITDCGI</sequence>
<dbReference type="EMBL" id="JACEIK010000591">
    <property type="protein sequence ID" value="MCD7459510.1"/>
    <property type="molecule type" value="Genomic_DNA"/>
</dbReference>